<dbReference type="RefSeq" id="XP_001020068.2">
    <property type="nucleotide sequence ID" value="XM_001020068.3"/>
</dbReference>
<accession>Q23T83</accession>
<feature type="compositionally biased region" description="Polar residues" evidence="2">
    <location>
        <begin position="182"/>
        <end position="191"/>
    </location>
</feature>
<gene>
    <name evidence="3" type="ORF">TTHERM_00667000</name>
</gene>
<evidence type="ECO:0000313" key="3">
    <source>
        <dbReference type="EMBL" id="EAR99823.2"/>
    </source>
</evidence>
<organism evidence="3 4">
    <name type="scientific">Tetrahymena thermophila (strain SB210)</name>
    <dbReference type="NCBI Taxonomy" id="312017"/>
    <lineage>
        <taxon>Eukaryota</taxon>
        <taxon>Sar</taxon>
        <taxon>Alveolata</taxon>
        <taxon>Ciliophora</taxon>
        <taxon>Intramacronucleata</taxon>
        <taxon>Oligohymenophorea</taxon>
        <taxon>Hymenostomatida</taxon>
        <taxon>Tetrahymenina</taxon>
        <taxon>Tetrahymenidae</taxon>
        <taxon>Tetrahymena</taxon>
    </lineage>
</organism>
<proteinExistence type="predicted"/>
<evidence type="ECO:0000256" key="1">
    <source>
        <dbReference type="SAM" id="Coils"/>
    </source>
</evidence>
<dbReference type="HOGENOM" id="CLU_1589719_0_0_1"/>
<feature type="coiled-coil region" evidence="1">
    <location>
        <begin position="122"/>
        <end position="163"/>
    </location>
</feature>
<feature type="compositionally biased region" description="Basic residues" evidence="2">
    <location>
        <begin position="192"/>
        <end position="202"/>
    </location>
</feature>
<dbReference type="GeneID" id="7840455"/>
<dbReference type="Proteomes" id="UP000009168">
    <property type="component" value="Unassembled WGS sequence"/>
</dbReference>
<dbReference type="KEGG" id="tet:TTHERM_00667000"/>
<feature type="region of interest" description="Disordered" evidence="2">
    <location>
        <begin position="182"/>
        <end position="202"/>
    </location>
</feature>
<dbReference type="EMBL" id="GG662636">
    <property type="protein sequence ID" value="EAR99823.2"/>
    <property type="molecule type" value="Genomic_DNA"/>
</dbReference>
<dbReference type="InParanoid" id="Q23T83"/>
<dbReference type="AlphaFoldDB" id="Q23T83"/>
<evidence type="ECO:0000256" key="2">
    <source>
        <dbReference type="SAM" id="MobiDB-lite"/>
    </source>
</evidence>
<keyword evidence="1" id="KW-0175">Coiled coil</keyword>
<sequence length="202" mass="23149">MYAIYSQLVGQSSINLINQKYLQFFLSKINKQNKMNFGGNTNSQSYKTKDKRAPLNNISARKNQMEYESSEYSLKSVPGTNQVGDFNGNLNASNILAMKSNTFGMTNQNKQNLASQMETKQNQQLLSELEKLKFALKDAIDENEILRNRVTELEALYAAAEDEIEKRDKCILELVEQLQKQSEIESISNKQSKNKHKRIHSQ</sequence>
<evidence type="ECO:0000313" key="4">
    <source>
        <dbReference type="Proteomes" id="UP000009168"/>
    </source>
</evidence>
<protein>
    <submittedName>
        <fullName evidence="3">Uncharacterized protein</fullName>
    </submittedName>
</protein>
<reference evidence="4" key="1">
    <citation type="journal article" date="2006" name="PLoS Biol.">
        <title>Macronuclear genome sequence of the ciliate Tetrahymena thermophila, a model eukaryote.</title>
        <authorList>
            <person name="Eisen J.A."/>
            <person name="Coyne R.S."/>
            <person name="Wu M."/>
            <person name="Wu D."/>
            <person name="Thiagarajan M."/>
            <person name="Wortman J.R."/>
            <person name="Badger J.H."/>
            <person name="Ren Q."/>
            <person name="Amedeo P."/>
            <person name="Jones K.M."/>
            <person name="Tallon L.J."/>
            <person name="Delcher A.L."/>
            <person name="Salzberg S.L."/>
            <person name="Silva J.C."/>
            <person name="Haas B.J."/>
            <person name="Majoros W.H."/>
            <person name="Farzad M."/>
            <person name="Carlton J.M."/>
            <person name="Smith R.K. Jr."/>
            <person name="Garg J."/>
            <person name="Pearlman R.E."/>
            <person name="Karrer K.M."/>
            <person name="Sun L."/>
            <person name="Manning G."/>
            <person name="Elde N.C."/>
            <person name="Turkewitz A.P."/>
            <person name="Asai D.J."/>
            <person name="Wilkes D.E."/>
            <person name="Wang Y."/>
            <person name="Cai H."/>
            <person name="Collins K."/>
            <person name="Stewart B.A."/>
            <person name="Lee S.R."/>
            <person name="Wilamowska K."/>
            <person name="Weinberg Z."/>
            <person name="Ruzzo W.L."/>
            <person name="Wloga D."/>
            <person name="Gaertig J."/>
            <person name="Frankel J."/>
            <person name="Tsao C.-C."/>
            <person name="Gorovsky M.A."/>
            <person name="Keeling P.J."/>
            <person name="Waller R.F."/>
            <person name="Patron N.J."/>
            <person name="Cherry J.M."/>
            <person name="Stover N.A."/>
            <person name="Krieger C.J."/>
            <person name="del Toro C."/>
            <person name="Ryder H.F."/>
            <person name="Williamson S.C."/>
            <person name="Barbeau R.A."/>
            <person name="Hamilton E.P."/>
            <person name="Orias E."/>
        </authorList>
    </citation>
    <scope>NUCLEOTIDE SEQUENCE [LARGE SCALE GENOMIC DNA]</scope>
    <source>
        <strain evidence="4">SB210</strain>
    </source>
</reference>
<keyword evidence="4" id="KW-1185">Reference proteome</keyword>
<name>Q23T83_TETTS</name>